<sequence>MKLKKLTTAILLSTLPTAGAFAAAMDRSGQSMSAFLQQGNFFEAGLSVLDPTVKGVESGTSETKRHIGDMADSYYFPSAALKLQVADKFSVGILYDQPFGAKAEYTGNNVFVSSPTDTILPQDRLDQIAKKRSQDTFDGLSAGQRVGMVLTSKGVDLSTPAGKAEYAATLAAYNNDATTQAKIDAGVKQGIDAEINKGIAQINGLLGKGNTNVEVDTQNLSLVLGYQPTENWNIYGGAVYQTVKGHVSLRGQAYSLYNGYDANIKETGGMGWLVGAAYQIPEIALKASVTYRSEIDHDVNIKENLPTLGALALLGDAAAVENIASATGKTTITTPQSVNLDFQTGIMADTVAFANVRWVNWKDFAIRPLKFGLVSEEIGGIVKRPNGFNLVEYSEDQWSVTAGVGRKFTEKWAGNVSVGWDSGAGNPVTTLGPTEGFWNVGLGAQFSPTKQTFIAGGVKYFWLGDAKAQTGAQAGGPDYVADFKDNHALAYGLKIGYRF</sequence>
<proteinExistence type="inferred from homology"/>
<evidence type="ECO:0000256" key="2">
    <source>
        <dbReference type="ARBA" id="ARBA00008163"/>
    </source>
</evidence>
<comment type="subcellular location">
    <subcellularLocation>
        <location evidence="1">Cell outer membrane</location>
        <topology evidence="1">Multi-pass membrane protein</topology>
    </subcellularLocation>
</comment>
<comment type="similarity">
    <text evidence="2">Belongs to the OmpP1/FadL family.</text>
</comment>
<evidence type="ECO:0000256" key="1">
    <source>
        <dbReference type="ARBA" id="ARBA00004571"/>
    </source>
</evidence>
<keyword evidence="7" id="KW-0998">Cell outer membrane</keyword>
<comment type="caution">
    <text evidence="9">The sequence shown here is derived from an EMBL/GenBank/DDBJ whole genome shotgun (WGS) entry which is preliminary data.</text>
</comment>
<dbReference type="InterPro" id="IPR005017">
    <property type="entry name" value="OMPP1/FadL/TodX"/>
</dbReference>
<evidence type="ECO:0000256" key="4">
    <source>
        <dbReference type="ARBA" id="ARBA00022692"/>
    </source>
</evidence>
<keyword evidence="4" id="KW-0812">Transmembrane</keyword>
<gene>
    <name evidence="9" type="ORF">RFH47_13865</name>
</gene>
<dbReference type="GO" id="GO:0009279">
    <property type="term" value="C:cell outer membrane"/>
    <property type="evidence" value="ECO:0007669"/>
    <property type="project" value="UniProtKB-SubCell"/>
</dbReference>
<dbReference type="GO" id="GO:0015483">
    <property type="term" value="F:long-chain fatty acid transporting porin activity"/>
    <property type="evidence" value="ECO:0007669"/>
    <property type="project" value="TreeGrafter"/>
</dbReference>
<feature type="chain" id="PRO_5043577928" evidence="8">
    <location>
        <begin position="23"/>
        <end position="499"/>
    </location>
</feature>
<dbReference type="PANTHER" id="PTHR35093">
    <property type="entry name" value="OUTER MEMBRANE PROTEIN NMB0088-RELATED"/>
    <property type="match status" value="1"/>
</dbReference>
<keyword evidence="6" id="KW-0472">Membrane</keyword>
<evidence type="ECO:0000313" key="10">
    <source>
        <dbReference type="Proteomes" id="UP001243844"/>
    </source>
</evidence>
<dbReference type="RefSeq" id="WP_308981920.1">
    <property type="nucleotide sequence ID" value="NZ_JAVIDL010000034.1"/>
</dbReference>
<keyword evidence="3" id="KW-1134">Transmembrane beta strand</keyword>
<evidence type="ECO:0000256" key="6">
    <source>
        <dbReference type="ARBA" id="ARBA00023136"/>
    </source>
</evidence>
<dbReference type="AlphaFoldDB" id="A0AAW8J9P9"/>
<dbReference type="PANTHER" id="PTHR35093:SF8">
    <property type="entry name" value="OUTER MEMBRANE PROTEIN NMB0088-RELATED"/>
    <property type="match status" value="1"/>
</dbReference>
<dbReference type="Gene3D" id="2.40.160.60">
    <property type="entry name" value="Outer membrane protein transport protein (OMPP1/FadL/TodX)"/>
    <property type="match status" value="1"/>
</dbReference>
<evidence type="ECO:0000256" key="3">
    <source>
        <dbReference type="ARBA" id="ARBA00022452"/>
    </source>
</evidence>
<evidence type="ECO:0000256" key="7">
    <source>
        <dbReference type="ARBA" id="ARBA00023237"/>
    </source>
</evidence>
<dbReference type="Proteomes" id="UP001243844">
    <property type="component" value="Unassembled WGS sequence"/>
</dbReference>
<dbReference type="EMBL" id="JAVIDL010000034">
    <property type="protein sequence ID" value="MDQ8936807.1"/>
    <property type="molecule type" value="Genomic_DNA"/>
</dbReference>
<accession>A0AAW8J9P9</accession>
<organism evidence="9 10">
    <name type="scientific">Acinetobacter rudis</name>
    <dbReference type="NCBI Taxonomy" id="632955"/>
    <lineage>
        <taxon>Bacteria</taxon>
        <taxon>Pseudomonadati</taxon>
        <taxon>Pseudomonadota</taxon>
        <taxon>Gammaproteobacteria</taxon>
        <taxon>Moraxellales</taxon>
        <taxon>Moraxellaceae</taxon>
        <taxon>Acinetobacter</taxon>
    </lineage>
</organism>
<name>A0AAW8J9P9_9GAMM</name>
<feature type="signal peptide" evidence="8">
    <location>
        <begin position="1"/>
        <end position="22"/>
    </location>
</feature>
<evidence type="ECO:0000256" key="5">
    <source>
        <dbReference type="ARBA" id="ARBA00022729"/>
    </source>
</evidence>
<dbReference type="SUPFAM" id="SSF56935">
    <property type="entry name" value="Porins"/>
    <property type="match status" value="1"/>
</dbReference>
<evidence type="ECO:0000256" key="8">
    <source>
        <dbReference type="SAM" id="SignalP"/>
    </source>
</evidence>
<reference evidence="9" key="1">
    <citation type="submission" date="2023-08" db="EMBL/GenBank/DDBJ databases">
        <title>Emergence of clinically-relevant ST2 carbapenem-resistant Acinetobacter baumannii strains in hospital sewages in Zhejiang, East of China.</title>
        <authorList>
            <person name="Kaichao C."/>
            <person name="Zhang R."/>
        </authorList>
    </citation>
    <scope>NUCLEOTIDE SEQUENCE</scope>
    <source>
        <strain evidence="9">M-RB-37</strain>
    </source>
</reference>
<keyword evidence="5 8" id="KW-0732">Signal</keyword>
<protein>
    <submittedName>
        <fullName evidence="9">Outer membrane protein transport protein</fullName>
    </submittedName>
</protein>
<evidence type="ECO:0000313" key="9">
    <source>
        <dbReference type="EMBL" id="MDQ8936807.1"/>
    </source>
</evidence>